<dbReference type="CDD" id="cd07377">
    <property type="entry name" value="WHTH_GntR"/>
    <property type="match status" value="1"/>
</dbReference>
<name>A0AAE4YDF4_9RHOB</name>
<dbReference type="InterPro" id="IPR011663">
    <property type="entry name" value="UTRA"/>
</dbReference>
<dbReference type="PANTHER" id="PTHR44846:SF16">
    <property type="entry name" value="TRANSCRIPTIONAL REGULATOR PHNF-RELATED"/>
    <property type="match status" value="1"/>
</dbReference>
<dbReference type="SMART" id="SM00866">
    <property type="entry name" value="UTRA"/>
    <property type="match status" value="1"/>
</dbReference>
<evidence type="ECO:0000256" key="3">
    <source>
        <dbReference type="ARBA" id="ARBA00023163"/>
    </source>
</evidence>
<dbReference type="InterPro" id="IPR036390">
    <property type="entry name" value="WH_DNA-bd_sf"/>
</dbReference>
<dbReference type="PANTHER" id="PTHR44846">
    <property type="entry name" value="MANNOSYL-D-GLYCERATE TRANSPORT/METABOLISM SYSTEM REPRESSOR MNGR-RELATED"/>
    <property type="match status" value="1"/>
</dbReference>
<feature type="domain" description="HTH gntR-type" evidence="4">
    <location>
        <begin position="1"/>
        <end position="68"/>
    </location>
</feature>
<evidence type="ECO:0000313" key="5">
    <source>
        <dbReference type="EMBL" id="NBZ87555.1"/>
    </source>
</evidence>
<dbReference type="GO" id="GO:0003677">
    <property type="term" value="F:DNA binding"/>
    <property type="evidence" value="ECO:0007669"/>
    <property type="project" value="UniProtKB-KW"/>
</dbReference>
<dbReference type="SUPFAM" id="SSF64288">
    <property type="entry name" value="Chorismate lyase-like"/>
    <property type="match status" value="1"/>
</dbReference>
<dbReference type="SUPFAM" id="SSF46785">
    <property type="entry name" value="Winged helix' DNA-binding domain"/>
    <property type="match status" value="1"/>
</dbReference>
<keyword evidence="3" id="KW-0804">Transcription</keyword>
<dbReference type="Pfam" id="PF07702">
    <property type="entry name" value="UTRA"/>
    <property type="match status" value="1"/>
</dbReference>
<organism evidence="5 6">
    <name type="scientific">Stagnihabitans tardus</name>
    <dbReference type="NCBI Taxonomy" id="2699202"/>
    <lineage>
        <taxon>Bacteria</taxon>
        <taxon>Pseudomonadati</taxon>
        <taxon>Pseudomonadota</taxon>
        <taxon>Alphaproteobacteria</taxon>
        <taxon>Rhodobacterales</taxon>
        <taxon>Paracoccaceae</taxon>
        <taxon>Stagnihabitans</taxon>
    </lineage>
</organism>
<dbReference type="GO" id="GO:0003700">
    <property type="term" value="F:DNA-binding transcription factor activity"/>
    <property type="evidence" value="ECO:0007669"/>
    <property type="project" value="InterPro"/>
</dbReference>
<dbReference type="PRINTS" id="PR00035">
    <property type="entry name" value="HTHGNTR"/>
</dbReference>
<accession>A0AAE4YDF4</accession>
<keyword evidence="2" id="KW-0238">DNA-binding</keyword>
<keyword evidence="1" id="KW-0805">Transcription regulation</keyword>
<evidence type="ECO:0000256" key="2">
    <source>
        <dbReference type="ARBA" id="ARBA00023125"/>
    </source>
</evidence>
<reference evidence="5" key="1">
    <citation type="submission" date="2020-01" db="EMBL/GenBank/DDBJ databases">
        <authorList>
            <person name="Chen W.-M."/>
        </authorList>
    </citation>
    <scope>NUCLEOTIDE SEQUENCE</scope>
    <source>
        <strain evidence="5">CYK-10</strain>
    </source>
</reference>
<dbReference type="InterPro" id="IPR000524">
    <property type="entry name" value="Tscrpt_reg_HTH_GntR"/>
</dbReference>
<proteinExistence type="predicted"/>
<dbReference type="InterPro" id="IPR028978">
    <property type="entry name" value="Chorismate_lyase_/UTRA_dom_sf"/>
</dbReference>
<evidence type="ECO:0000313" key="6">
    <source>
        <dbReference type="Proteomes" id="UP001193501"/>
    </source>
</evidence>
<keyword evidence="6" id="KW-1185">Reference proteome</keyword>
<dbReference type="Gene3D" id="1.10.10.10">
    <property type="entry name" value="Winged helix-like DNA-binding domain superfamily/Winged helix DNA-binding domain"/>
    <property type="match status" value="1"/>
</dbReference>
<dbReference type="Proteomes" id="UP001193501">
    <property type="component" value="Unassembled WGS sequence"/>
</dbReference>
<gene>
    <name evidence="5" type="ORF">GV832_08175</name>
</gene>
<dbReference type="RefSeq" id="WP_168774361.1">
    <property type="nucleotide sequence ID" value="NZ_JAABNR010000006.1"/>
</dbReference>
<dbReference type="SMART" id="SM00345">
    <property type="entry name" value="HTH_GNTR"/>
    <property type="match status" value="1"/>
</dbReference>
<dbReference type="InterPro" id="IPR036388">
    <property type="entry name" value="WH-like_DNA-bd_sf"/>
</dbReference>
<dbReference type="Gene3D" id="3.40.1410.10">
    <property type="entry name" value="Chorismate lyase-like"/>
    <property type="match status" value="1"/>
</dbReference>
<evidence type="ECO:0000256" key="1">
    <source>
        <dbReference type="ARBA" id="ARBA00023015"/>
    </source>
</evidence>
<protein>
    <submittedName>
        <fullName evidence="5">GntR family transcriptional regulator</fullName>
    </submittedName>
</protein>
<dbReference type="InterPro" id="IPR050679">
    <property type="entry name" value="Bact_HTH_transcr_reg"/>
</dbReference>
<comment type="caution">
    <text evidence="5">The sequence shown here is derived from an EMBL/GenBank/DDBJ whole genome shotgun (WGS) entry which is preliminary data.</text>
</comment>
<dbReference type="Pfam" id="PF00392">
    <property type="entry name" value="GntR"/>
    <property type="match status" value="1"/>
</dbReference>
<evidence type="ECO:0000259" key="4">
    <source>
        <dbReference type="PROSITE" id="PS50949"/>
    </source>
</evidence>
<dbReference type="EMBL" id="JAABNR010000006">
    <property type="protein sequence ID" value="NBZ87555.1"/>
    <property type="molecule type" value="Genomic_DNA"/>
</dbReference>
<dbReference type="PROSITE" id="PS50949">
    <property type="entry name" value="HTH_GNTR"/>
    <property type="match status" value="1"/>
</dbReference>
<sequence>MGWEEIRAEVLSRIRARAWAPGAVIPGEEALAEEFGVSRATVNRALTELARAGVLERKRKAGTRVAALPVRRATFDIPVIRAEVQGRGQAYGIRLLREEISRPPVAIAAQLGWPILGGEAQGAMLCLETLHLADGRPFAHELRWLNPGVLPDPRPDFGAVSANEWLVAHVPFVTGDIAFSAEAAGEEVGRAMGLDPATPVLVTERCTWGEAAPVTWVRLTHAPGYRVKTVV</sequence>
<dbReference type="AlphaFoldDB" id="A0AAE4YDF4"/>